<reference evidence="2" key="1">
    <citation type="submission" date="2020-10" db="EMBL/GenBank/DDBJ databases">
        <authorList>
            <person name="Gilroy R."/>
        </authorList>
    </citation>
    <scope>NUCLEOTIDE SEQUENCE</scope>
    <source>
        <strain evidence="2">G3-4614</strain>
    </source>
</reference>
<feature type="transmembrane region" description="Helical" evidence="1">
    <location>
        <begin position="6"/>
        <end position="30"/>
    </location>
</feature>
<dbReference type="Pfam" id="PF16118">
    <property type="entry name" value="DUF4834"/>
    <property type="match status" value="1"/>
</dbReference>
<keyword evidence="1" id="KW-1133">Transmembrane helix</keyword>
<keyword evidence="1" id="KW-0472">Membrane</keyword>
<proteinExistence type="predicted"/>
<evidence type="ECO:0000313" key="2">
    <source>
        <dbReference type="EMBL" id="MBO8437593.1"/>
    </source>
</evidence>
<dbReference type="AlphaFoldDB" id="A0A9D9E3A1"/>
<evidence type="ECO:0000256" key="1">
    <source>
        <dbReference type="SAM" id="Phobius"/>
    </source>
</evidence>
<name>A0A9D9E3A1_9BACT</name>
<dbReference type="InterPro" id="IPR032272">
    <property type="entry name" value="DUF4834"/>
</dbReference>
<organism evidence="2 3">
    <name type="scientific">Candidatus Caccoplasma merdipullorum</name>
    <dbReference type="NCBI Taxonomy" id="2840718"/>
    <lineage>
        <taxon>Bacteria</taxon>
        <taxon>Pseudomonadati</taxon>
        <taxon>Bacteroidota</taxon>
        <taxon>Bacteroidia</taxon>
        <taxon>Bacteroidales</taxon>
        <taxon>Bacteroidaceae</taxon>
        <taxon>Bacteroidaceae incertae sedis</taxon>
        <taxon>Candidatus Caccoplasma</taxon>
    </lineage>
</organism>
<comment type="caution">
    <text evidence="2">The sequence shown here is derived from an EMBL/GenBank/DDBJ whole genome shotgun (WGS) entry which is preliminary data.</text>
</comment>
<sequence length="87" mass="9883">MGLIYLLLIFVLFVIVGVLSMAGSIIRSIFGLGSSVFGNKTRMRQTPEAEKENTSYSRTTTYERRGKLFGPHEGEYVDFEEVKENEK</sequence>
<keyword evidence="1" id="KW-0812">Transmembrane</keyword>
<protein>
    <submittedName>
        <fullName evidence="2">DUF4834 family protein</fullName>
    </submittedName>
</protein>
<dbReference type="Proteomes" id="UP000823636">
    <property type="component" value="Unassembled WGS sequence"/>
</dbReference>
<dbReference type="EMBL" id="JADIMW010000015">
    <property type="protein sequence ID" value="MBO8437593.1"/>
    <property type="molecule type" value="Genomic_DNA"/>
</dbReference>
<accession>A0A9D9E3A1</accession>
<reference evidence="2" key="2">
    <citation type="journal article" date="2021" name="PeerJ">
        <title>Extensive microbial diversity within the chicken gut microbiome revealed by metagenomics and culture.</title>
        <authorList>
            <person name="Gilroy R."/>
            <person name="Ravi A."/>
            <person name="Getino M."/>
            <person name="Pursley I."/>
            <person name="Horton D.L."/>
            <person name="Alikhan N.F."/>
            <person name="Baker D."/>
            <person name="Gharbi K."/>
            <person name="Hall N."/>
            <person name="Watson M."/>
            <person name="Adriaenssens E.M."/>
            <person name="Foster-Nyarko E."/>
            <person name="Jarju S."/>
            <person name="Secka A."/>
            <person name="Antonio M."/>
            <person name="Oren A."/>
            <person name="Chaudhuri R.R."/>
            <person name="La Ragione R."/>
            <person name="Hildebrand F."/>
            <person name="Pallen M.J."/>
        </authorList>
    </citation>
    <scope>NUCLEOTIDE SEQUENCE</scope>
    <source>
        <strain evidence="2">G3-4614</strain>
    </source>
</reference>
<evidence type="ECO:0000313" key="3">
    <source>
        <dbReference type="Proteomes" id="UP000823636"/>
    </source>
</evidence>
<gene>
    <name evidence="2" type="ORF">IAC54_01675</name>
</gene>